<accession>A0A3P8TAZ0</accession>
<dbReference type="STRING" id="161767.ENSAPEP00000021689"/>
<dbReference type="Gene3D" id="3.30.497.10">
    <property type="entry name" value="Antithrombin, subunit I, domain 2"/>
    <property type="match status" value="3"/>
</dbReference>
<comment type="similarity">
    <text evidence="1 4">Belongs to the serpin family.</text>
</comment>
<evidence type="ECO:0000256" key="1">
    <source>
        <dbReference type="ARBA" id="ARBA00009500"/>
    </source>
</evidence>
<evidence type="ECO:0000256" key="5">
    <source>
        <dbReference type="SAM" id="MobiDB-lite"/>
    </source>
</evidence>
<dbReference type="GO" id="GO:0004867">
    <property type="term" value="F:serine-type endopeptidase inhibitor activity"/>
    <property type="evidence" value="ECO:0007669"/>
    <property type="project" value="InterPro"/>
</dbReference>
<dbReference type="InterPro" id="IPR042178">
    <property type="entry name" value="Serpin_sf_1"/>
</dbReference>
<dbReference type="FunFam" id="3.30.497.10:FF:000001">
    <property type="entry name" value="Serine protease inhibitor"/>
    <property type="match status" value="1"/>
</dbReference>
<dbReference type="PROSITE" id="PS51257">
    <property type="entry name" value="PROKAR_LIPOPROTEIN"/>
    <property type="match status" value="1"/>
</dbReference>
<dbReference type="PROSITE" id="PS00284">
    <property type="entry name" value="SERPIN"/>
    <property type="match status" value="1"/>
</dbReference>
<dbReference type="GeneTree" id="ENSGT00940000160877"/>
<protein>
    <recommendedName>
        <fullName evidence="7">Serpin domain-containing protein</fullName>
    </recommendedName>
</protein>
<dbReference type="SMART" id="SM00093">
    <property type="entry name" value="SERPIN"/>
    <property type="match status" value="1"/>
</dbReference>
<feature type="chain" id="PRO_5018263087" description="Serpin domain-containing protein" evidence="6">
    <location>
        <begin position="25"/>
        <end position="772"/>
    </location>
</feature>
<feature type="signal peptide" evidence="6">
    <location>
        <begin position="1"/>
        <end position="24"/>
    </location>
</feature>
<keyword evidence="2 6" id="KW-0732">Signal</keyword>
<dbReference type="PRINTS" id="PR00780">
    <property type="entry name" value="LEUSERPINII"/>
</dbReference>
<evidence type="ECO:0000313" key="8">
    <source>
        <dbReference type="Ensembl" id="ENSAPEP00000021689.1"/>
    </source>
</evidence>
<reference evidence="8 9" key="1">
    <citation type="submission" date="2018-03" db="EMBL/GenBank/DDBJ databases">
        <title>Finding Nemo's genes: A chromosome-scale reference assembly of the genome of the orange clownfish Amphiprion percula.</title>
        <authorList>
            <person name="Lehmann R."/>
        </authorList>
    </citation>
    <scope>NUCLEOTIDE SEQUENCE</scope>
</reference>
<dbReference type="InterPro" id="IPR036186">
    <property type="entry name" value="Serpin_sf"/>
</dbReference>
<evidence type="ECO:0000256" key="2">
    <source>
        <dbReference type="ARBA" id="ARBA00022729"/>
    </source>
</evidence>
<dbReference type="Gene3D" id="2.30.39.10">
    <property type="entry name" value="Alpha-1-antitrypsin, domain 1"/>
    <property type="match status" value="2"/>
</dbReference>
<feature type="compositionally biased region" description="Basic and acidic residues" evidence="5">
    <location>
        <begin position="143"/>
        <end position="153"/>
    </location>
</feature>
<proteinExistence type="inferred from homology"/>
<dbReference type="Gene3D" id="2.10.310.10">
    <property type="entry name" value="Serpins superfamily"/>
    <property type="match status" value="1"/>
</dbReference>
<keyword evidence="3" id="KW-0325">Glycoprotein</keyword>
<reference evidence="8" key="2">
    <citation type="submission" date="2025-08" db="UniProtKB">
        <authorList>
            <consortium name="Ensembl"/>
        </authorList>
    </citation>
    <scope>IDENTIFICATION</scope>
</reference>
<evidence type="ECO:0000256" key="4">
    <source>
        <dbReference type="RuleBase" id="RU000411"/>
    </source>
</evidence>
<dbReference type="FunFam" id="2.10.310.10:FF:000001">
    <property type="entry name" value="Serpin family A member 1"/>
    <property type="match status" value="1"/>
</dbReference>
<organism evidence="8 9">
    <name type="scientific">Amphiprion percula</name>
    <name type="common">Orange clownfish</name>
    <name type="synonym">Lutjanus percula</name>
    <dbReference type="NCBI Taxonomy" id="161767"/>
    <lineage>
        <taxon>Eukaryota</taxon>
        <taxon>Metazoa</taxon>
        <taxon>Chordata</taxon>
        <taxon>Craniata</taxon>
        <taxon>Vertebrata</taxon>
        <taxon>Euteleostomi</taxon>
        <taxon>Actinopterygii</taxon>
        <taxon>Neopterygii</taxon>
        <taxon>Teleostei</taxon>
        <taxon>Neoteleostei</taxon>
        <taxon>Acanthomorphata</taxon>
        <taxon>Ovalentaria</taxon>
        <taxon>Pomacentridae</taxon>
        <taxon>Amphiprion</taxon>
    </lineage>
</organism>
<sequence length="772" mass="85531">MARGEAVMPAMCAFLTALLACSSAHKNQREPDQRLNTSILNAALAFEPYRDLATRTAADPGVQQQQQNILFSPLGLASALALLCRVSGSESRSQALEALGLAANATQQSVEATVSALTDRQLGLRQAGGGASDAGIGGAGEDAGDRARTEDGAEDGARLKVWSSLNVDGKPSADFKSFLLSGRHGFNMSYETLMKDLQDSDKLILNNYVYFKGLHPFERRHTVLRSFQLNATTSVEVPMMFMDDSSEVMMLYDTNCSATVVRLPGSDRPASLLLLPRAELQPLEDCLSDGRMNFWLSHLKPGRAEIRFPKFQLRKSYGLERLLRNAGVSSVFSRSADFSGISQKKTLELIKVLKMQSIFAICAVVALLLAAVWADHHEHHDHNQHHHHDHSSDHSHDGMMSCHKLSPPNADFAFALYKNLNAKPEAGKNIFYSPLGISTALSMLSTGAGGDTHSQLFSTLGYGTLNQSQVNEAFQHLFHMLDHSQENQKLDVGNAVAVRTGFNPLENFLKEIKHYYSGDIFRVDFTKPEEAAAFINRNIAGKTQDKIKDIVKDLDPAMAMVLINYVYFRGQWEKPFDGNRTHKADFHVDENTKVEVDMMKRTGRYDFYQDADNHTTVILLPYKGNTSMMIVLPDEGKMKEVEGHISRERIHHWHDSLFRNSVDLHMPKFSISADASLDSTLKQMGITDAFGDDADFSGISEEVKLKVSKVSHQAVLSVDETGTEAAAATTIEIMPMSMPETMKLNRPFMLFILEHSTRSILFMGKINNPVAV</sequence>
<feature type="compositionally biased region" description="Gly residues" evidence="5">
    <location>
        <begin position="126"/>
        <end position="141"/>
    </location>
</feature>
<dbReference type="InterPro" id="IPR042185">
    <property type="entry name" value="Serpin_sf_2"/>
</dbReference>
<dbReference type="Ensembl" id="ENSAPET00000022267.1">
    <property type="protein sequence ID" value="ENSAPEP00000021689.1"/>
    <property type="gene ID" value="ENSAPEG00000015475.1"/>
</dbReference>
<dbReference type="InterPro" id="IPR023795">
    <property type="entry name" value="Serpin_CS"/>
</dbReference>
<reference evidence="8" key="3">
    <citation type="submission" date="2025-09" db="UniProtKB">
        <authorList>
            <consortium name="Ensembl"/>
        </authorList>
    </citation>
    <scope>IDENTIFICATION</scope>
</reference>
<evidence type="ECO:0000313" key="9">
    <source>
        <dbReference type="Proteomes" id="UP000265080"/>
    </source>
</evidence>
<evidence type="ECO:0000256" key="6">
    <source>
        <dbReference type="SAM" id="SignalP"/>
    </source>
</evidence>
<dbReference type="OMA" id="KYFHSEA"/>
<dbReference type="PANTHER" id="PTHR11461:SF363">
    <property type="entry name" value="SERINE (OR CYSTEINE) PROTEINASE INHIBITOR, CLADE A (ALPHA-1 ANTIPROTEINASE, ANTITRYPSIN), MEMBER 1, LIKE PRECURSOR-RELATED"/>
    <property type="match status" value="1"/>
</dbReference>
<feature type="region of interest" description="Disordered" evidence="5">
    <location>
        <begin position="125"/>
        <end position="153"/>
    </location>
</feature>
<dbReference type="Proteomes" id="UP000265080">
    <property type="component" value="Chromosome 11"/>
</dbReference>
<dbReference type="Pfam" id="PF00079">
    <property type="entry name" value="Serpin"/>
    <property type="match status" value="2"/>
</dbReference>
<dbReference type="InterPro" id="IPR000215">
    <property type="entry name" value="Serpin_fam"/>
</dbReference>
<feature type="region of interest" description="Disordered" evidence="5">
    <location>
        <begin position="381"/>
        <end position="400"/>
    </location>
</feature>
<name>A0A3P8TAZ0_AMPPE</name>
<dbReference type="AlphaFoldDB" id="A0A3P8TAZ0"/>
<dbReference type="SUPFAM" id="SSF56574">
    <property type="entry name" value="Serpins"/>
    <property type="match status" value="2"/>
</dbReference>
<feature type="domain" description="Serpin" evidence="7">
    <location>
        <begin position="414"/>
        <end position="769"/>
    </location>
</feature>
<dbReference type="InterPro" id="IPR023796">
    <property type="entry name" value="Serpin_dom"/>
</dbReference>
<dbReference type="FunFam" id="2.30.39.10:FF:000003">
    <property type="entry name" value="alpha-1-antitrypsin isoform X1"/>
    <property type="match status" value="1"/>
</dbReference>
<evidence type="ECO:0000256" key="3">
    <source>
        <dbReference type="ARBA" id="ARBA00023180"/>
    </source>
</evidence>
<dbReference type="GO" id="GO:0005615">
    <property type="term" value="C:extracellular space"/>
    <property type="evidence" value="ECO:0007669"/>
    <property type="project" value="InterPro"/>
</dbReference>
<keyword evidence="9" id="KW-1185">Reference proteome</keyword>
<evidence type="ECO:0000259" key="7">
    <source>
        <dbReference type="SMART" id="SM00093"/>
    </source>
</evidence>
<dbReference type="PANTHER" id="PTHR11461">
    <property type="entry name" value="SERINE PROTEASE INHIBITOR, SERPIN"/>
    <property type="match status" value="1"/>
</dbReference>